<dbReference type="PANTHER" id="PTHR48075:SF5">
    <property type="entry name" value="3-HYDROXYBUTYRYL-COA DEHYDROGENASE"/>
    <property type="match status" value="1"/>
</dbReference>
<dbReference type="NCBIfam" id="NF006124">
    <property type="entry name" value="PRK08268.1"/>
    <property type="match status" value="1"/>
</dbReference>
<sequence length="511" mass="53507">MRIRIVGAGTMGRGIAQWAATAGHTVELADARQESVDEAVGFIAGMLGRAVEKGRIGAEEAADAVERLVPLESPLEPGDDVALVIEAVLEDLAVKAELFTSLEKVLPASAVFATNTSSLSVTRIGARLADPTRLAGLHFFNPVPLMRIAEVVPGAATRPDIPPFLVDFVERTGHRAVVVADTPGFLVNHAGRGLITEALALLEEDVCDVAGIDRIARDVLGLRMGPFELTDLTGLDVTASVIDTVWQGFRHSDRLRPSYLTPNRVAAGLLGRKTGRGFYDHGTDAPGAPAETPVTGDAGRPVHVPGDGERAEELRRALDAAGAVLDPGPRPAADALVLLPVWGTTVASAVAEHGLPAARTFGVDPLSLPARRRVLSMTPAADPAAVEDARAVLARPEGDDRARAVTVVRDTAGSVAQRILASIVQVSASIAERAIAAPADIDLAVTTGLGYPHGPLAWGDTVGAARMLELHRALYETTGDPRYRPTRWVAERAALGLALTDPGTPPPHRAG</sequence>
<feature type="domain" description="3-hydroxyacyl-CoA dehydrogenase NAD binding" evidence="4">
    <location>
        <begin position="3"/>
        <end position="181"/>
    </location>
</feature>
<evidence type="ECO:0000256" key="2">
    <source>
        <dbReference type="ARBA" id="ARBA00023002"/>
    </source>
</evidence>
<feature type="domain" description="3-hydroxyacyl-CoA dehydrogenase C-terminal" evidence="3">
    <location>
        <begin position="414"/>
        <end position="494"/>
    </location>
</feature>
<evidence type="ECO:0000256" key="1">
    <source>
        <dbReference type="ARBA" id="ARBA00009463"/>
    </source>
</evidence>
<dbReference type="PANTHER" id="PTHR48075">
    <property type="entry name" value="3-HYDROXYACYL-COA DEHYDROGENASE FAMILY PROTEIN"/>
    <property type="match status" value="1"/>
</dbReference>
<accession>A0ABP5WK31</accession>
<protein>
    <submittedName>
        <fullName evidence="5">3-hydroxyacyl-CoA dehydrogenase</fullName>
    </submittedName>
</protein>
<dbReference type="Gene3D" id="3.40.50.720">
    <property type="entry name" value="NAD(P)-binding Rossmann-like Domain"/>
    <property type="match status" value="1"/>
</dbReference>
<organism evidence="5 6">
    <name type="scientific">Streptomyces macrosporus</name>
    <dbReference type="NCBI Taxonomy" id="44032"/>
    <lineage>
        <taxon>Bacteria</taxon>
        <taxon>Bacillati</taxon>
        <taxon>Actinomycetota</taxon>
        <taxon>Actinomycetes</taxon>
        <taxon>Kitasatosporales</taxon>
        <taxon>Streptomycetaceae</taxon>
        <taxon>Streptomyces</taxon>
    </lineage>
</organism>
<comment type="caution">
    <text evidence="5">The sequence shown here is derived from an EMBL/GenBank/DDBJ whole genome shotgun (WGS) entry which is preliminary data.</text>
</comment>
<dbReference type="Pfam" id="PF00725">
    <property type="entry name" value="3HCDH"/>
    <property type="match status" value="2"/>
</dbReference>
<feature type="domain" description="3-hydroxyacyl-CoA dehydrogenase C-terminal" evidence="3">
    <location>
        <begin position="184"/>
        <end position="280"/>
    </location>
</feature>
<dbReference type="Pfam" id="PF02737">
    <property type="entry name" value="3HCDH_N"/>
    <property type="match status" value="1"/>
</dbReference>
<keyword evidence="2" id="KW-0560">Oxidoreductase</keyword>
<evidence type="ECO:0000313" key="6">
    <source>
        <dbReference type="Proteomes" id="UP001501638"/>
    </source>
</evidence>
<dbReference type="EMBL" id="BAAASZ010000007">
    <property type="protein sequence ID" value="GAA2428891.1"/>
    <property type="molecule type" value="Genomic_DNA"/>
</dbReference>
<dbReference type="InterPro" id="IPR006108">
    <property type="entry name" value="3HC_DH_C"/>
</dbReference>
<dbReference type="InterPro" id="IPR006176">
    <property type="entry name" value="3-OHacyl-CoA_DH_NAD-bd"/>
</dbReference>
<dbReference type="InterPro" id="IPR008927">
    <property type="entry name" value="6-PGluconate_DH-like_C_sf"/>
</dbReference>
<gene>
    <name evidence="5" type="ORF">GCM10010405_09480</name>
</gene>
<reference evidence="6" key="1">
    <citation type="journal article" date="2019" name="Int. J. Syst. Evol. Microbiol.">
        <title>The Global Catalogue of Microorganisms (GCM) 10K type strain sequencing project: providing services to taxonomists for standard genome sequencing and annotation.</title>
        <authorList>
            <consortium name="The Broad Institute Genomics Platform"/>
            <consortium name="The Broad Institute Genome Sequencing Center for Infectious Disease"/>
            <person name="Wu L."/>
            <person name="Ma J."/>
        </authorList>
    </citation>
    <scope>NUCLEOTIDE SEQUENCE [LARGE SCALE GENOMIC DNA]</scope>
    <source>
        <strain evidence="6">JCM 6305</strain>
    </source>
</reference>
<dbReference type="SUPFAM" id="SSF51735">
    <property type="entry name" value="NAD(P)-binding Rossmann-fold domains"/>
    <property type="match status" value="1"/>
</dbReference>
<dbReference type="RefSeq" id="WP_344320794.1">
    <property type="nucleotide sequence ID" value="NZ_BAAASZ010000007.1"/>
</dbReference>
<name>A0ABP5WK31_9ACTN</name>
<dbReference type="Proteomes" id="UP001501638">
    <property type="component" value="Unassembled WGS sequence"/>
</dbReference>
<dbReference type="InterPro" id="IPR036291">
    <property type="entry name" value="NAD(P)-bd_dom_sf"/>
</dbReference>
<dbReference type="Gene3D" id="1.10.1040.50">
    <property type="match status" value="1"/>
</dbReference>
<proteinExistence type="inferred from homology"/>
<evidence type="ECO:0000313" key="5">
    <source>
        <dbReference type="EMBL" id="GAA2428891.1"/>
    </source>
</evidence>
<evidence type="ECO:0000259" key="3">
    <source>
        <dbReference type="Pfam" id="PF00725"/>
    </source>
</evidence>
<dbReference type="SUPFAM" id="SSF48179">
    <property type="entry name" value="6-phosphogluconate dehydrogenase C-terminal domain-like"/>
    <property type="match status" value="2"/>
</dbReference>
<keyword evidence="6" id="KW-1185">Reference proteome</keyword>
<comment type="similarity">
    <text evidence="1">Belongs to the 3-hydroxyacyl-CoA dehydrogenase family.</text>
</comment>
<evidence type="ECO:0000259" key="4">
    <source>
        <dbReference type="Pfam" id="PF02737"/>
    </source>
</evidence>